<gene>
    <name evidence="3" type="ORF">GCM10009789_25820</name>
</gene>
<reference evidence="3 4" key="1">
    <citation type="journal article" date="2019" name="Int. J. Syst. Evol. Microbiol.">
        <title>The Global Catalogue of Microorganisms (GCM) 10K type strain sequencing project: providing services to taxonomists for standard genome sequencing and annotation.</title>
        <authorList>
            <consortium name="The Broad Institute Genomics Platform"/>
            <consortium name="The Broad Institute Genome Sequencing Center for Infectious Disease"/>
            <person name="Wu L."/>
            <person name="Ma J."/>
        </authorList>
    </citation>
    <scope>NUCLEOTIDE SEQUENCE [LARGE SCALE GENOMIC DNA]</scope>
    <source>
        <strain evidence="3 4">JCM 14969</strain>
    </source>
</reference>
<dbReference type="Proteomes" id="UP001500393">
    <property type="component" value="Unassembled WGS sequence"/>
</dbReference>
<dbReference type="PANTHER" id="PTHR43428:SF1">
    <property type="entry name" value="ARSENATE REDUCTASE"/>
    <property type="match status" value="1"/>
</dbReference>
<feature type="domain" description="Phosphotyrosine protein phosphatase I" evidence="2">
    <location>
        <begin position="85"/>
        <end position="210"/>
    </location>
</feature>
<dbReference type="CDD" id="cd16345">
    <property type="entry name" value="LMWP_ArsC"/>
    <property type="match status" value="1"/>
</dbReference>
<dbReference type="Pfam" id="PF01451">
    <property type="entry name" value="LMWPc"/>
    <property type="match status" value="1"/>
</dbReference>
<keyword evidence="4" id="KW-1185">Reference proteome</keyword>
<dbReference type="Gene3D" id="3.40.50.2300">
    <property type="match status" value="1"/>
</dbReference>
<organism evidence="3 4">
    <name type="scientific">Kribbella sancticallisti</name>
    <dbReference type="NCBI Taxonomy" id="460087"/>
    <lineage>
        <taxon>Bacteria</taxon>
        <taxon>Bacillati</taxon>
        <taxon>Actinomycetota</taxon>
        <taxon>Actinomycetes</taxon>
        <taxon>Propionibacteriales</taxon>
        <taxon>Kribbellaceae</taxon>
        <taxon>Kribbella</taxon>
    </lineage>
</organism>
<dbReference type="EMBL" id="BAAAOS010000018">
    <property type="protein sequence ID" value="GAA1571087.1"/>
    <property type="molecule type" value="Genomic_DNA"/>
</dbReference>
<dbReference type="PANTHER" id="PTHR43428">
    <property type="entry name" value="ARSENATE REDUCTASE"/>
    <property type="match status" value="1"/>
</dbReference>
<proteinExistence type="predicted"/>
<name>A0ABN2D6S2_9ACTN</name>
<evidence type="ECO:0000259" key="2">
    <source>
        <dbReference type="SMART" id="SM00226"/>
    </source>
</evidence>
<dbReference type="SMART" id="SM00226">
    <property type="entry name" value="LMWPc"/>
    <property type="match status" value="1"/>
</dbReference>
<dbReference type="RefSeq" id="WP_344213288.1">
    <property type="nucleotide sequence ID" value="NZ_BAAAOS010000018.1"/>
</dbReference>
<dbReference type="InterPro" id="IPR048716">
    <property type="entry name" value="Phosphatase-like_N"/>
</dbReference>
<dbReference type="InterPro" id="IPR023485">
    <property type="entry name" value="Ptyr_pPase"/>
</dbReference>
<dbReference type="SUPFAM" id="SSF52788">
    <property type="entry name" value="Phosphotyrosine protein phosphatases I"/>
    <property type="match status" value="1"/>
</dbReference>
<comment type="caution">
    <text evidence="3">The sequence shown here is derived from an EMBL/GenBank/DDBJ whole genome shotgun (WGS) entry which is preliminary data.</text>
</comment>
<sequence>MPTTAEDLALLDVDTVLTRAADRLSDRFAGVFSPETVDRYVHESYVALFRTAKVQRHLPALAEHFATDRLTALAHAKGAVTSPVPQVLFLCVANAGRSQMAAALLSHHAEGKVVVRSAGSQPAGDIEEPVAPLLDELGIEMIDAYPKPLTDDVVRAANVVVTMGCGDACPVLPGKRYYDWAIEDPAGQSADVVRRIRDDIDTRVRALLAELTHVS</sequence>
<protein>
    <submittedName>
        <fullName evidence="3">Arsenate reductase ArsC</fullName>
    </submittedName>
</protein>
<dbReference type="Gene3D" id="1.10.8.1060">
    <property type="entry name" value="Corynebacterium glutamicum thioredoxin-dependent arsenate reductase, N-terminal domain"/>
    <property type="match status" value="1"/>
</dbReference>
<accession>A0ABN2D6S2</accession>
<keyword evidence="1" id="KW-0059">Arsenical resistance</keyword>
<evidence type="ECO:0000313" key="3">
    <source>
        <dbReference type="EMBL" id="GAA1571087.1"/>
    </source>
</evidence>
<evidence type="ECO:0000313" key="4">
    <source>
        <dbReference type="Proteomes" id="UP001500393"/>
    </source>
</evidence>
<dbReference type="Pfam" id="PF21234">
    <property type="entry name" value="Phosphatase-like_N"/>
    <property type="match status" value="1"/>
</dbReference>
<dbReference type="NCBIfam" id="NF046112">
    <property type="entry name" value="MSMEG_6209_Nter"/>
    <property type="match status" value="1"/>
</dbReference>
<dbReference type="InterPro" id="IPR036196">
    <property type="entry name" value="Ptyr_pPase_sf"/>
</dbReference>
<evidence type="ECO:0000256" key="1">
    <source>
        <dbReference type="ARBA" id="ARBA00022849"/>
    </source>
</evidence>